<keyword evidence="2" id="KW-1185">Reference proteome</keyword>
<sequence length="178" mass="20047">MRLVVQKPEPGVLSVNDVTFFVHNDINPLRDRQQGMVGPVQRSDGAFFIGKQGNGRQLMLGDKGPVGFGGVATDAENFDFAIFEFRDVSLKLNERGRSVAAVVFRIEGKHCAAMIGEHGAERHFAPVLIRQSELRGFRARLGGWLWRVHRGTAGQKHQCEQRDNNFPFHHFNLQSIRL</sequence>
<reference evidence="1" key="1">
    <citation type="submission" date="2022-04" db="EMBL/GenBank/DDBJ databases">
        <title>Desulfatitalea alkaliphila sp. nov., a novel anaerobic sulfate-reducing bacterium isolated from terrestrial mud volcano, Taman Peninsula, Russia.</title>
        <authorList>
            <person name="Khomyakova M.A."/>
            <person name="Merkel A.Y."/>
            <person name="Slobodkin A.I."/>
        </authorList>
    </citation>
    <scope>NUCLEOTIDE SEQUENCE</scope>
    <source>
        <strain evidence="1">M08but</strain>
    </source>
</reference>
<gene>
    <name evidence="1" type="ORF">MRX98_06900</name>
</gene>
<proteinExistence type="predicted"/>
<accession>A0AA41R2A6</accession>
<dbReference type="EMBL" id="JALJRB010000005">
    <property type="protein sequence ID" value="MCJ8500298.1"/>
    <property type="molecule type" value="Genomic_DNA"/>
</dbReference>
<name>A0AA41R2A6_9BACT</name>
<evidence type="ECO:0000313" key="1">
    <source>
        <dbReference type="EMBL" id="MCJ8500298.1"/>
    </source>
</evidence>
<protein>
    <submittedName>
        <fullName evidence="1">Uncharacterized protein</fullName>
    </submittedName>
</protein>
<organism evidence="1 2">
    <name type="scientific">Desulfatitalea alkaliphila</name>
    <dbReference type="NCBI Taxonomy" id="2929485"/>
    <lineage>
        <taxon>Bacteria</taxon>
        <taxon>Pseudomonadati</taxon>
        <taxon>Thermodesulfobacteriota</taxon>
        <taxon>Desulfobacteria</taxon>
        <taxon>Desulfobacterales</taxon>
        <taxon>Desulfosarcinaceae</taxon>
        <taxon>Desulfatitalea</taxon>
    </lineage>
</organism>
<comment type="caution">
    <text evidence="1">The sequence shown here is derived from an EMBL/GenBank/DDBJ whole genome shotgun (WGS) entry which is preliminary data.</text>
</comment>
<dbReference type="Proteomes" id="UP001165427">
    <property type="component" value="Unassembled WGS sequence"/>
</dbReference>
<dbReference type="AlphaFoldDB" id="A0AA41R2A6"/>
<evidence type="ECO:0000313" key="2">
    <source>
        <dbReference type="Proteomes" id="UP001165427"/>
    </source>
</evidence>